<keyword evidence="7" id="KW-0687">Ribonucleoprotein</keyword>
<dbReference type="AlphaFoldDB" id="A0A8A7KMC5"/>
<evidence type="ECO:0000313" key="7">
    <source>
        <dbReference type="EMBL" id="QTL99224.1"/>
    </source>
</evidence>
<name>A0A8A7KMC5_9FIRM</name>
<dbReference type="KEGG" id="ifn:GM661_15295"/>
<evidence type="ECO:0000259" key="6">
    <source>
        <dbReference type="PROSITE" id="PS51186"/>
    </source>
</evidence>
<evidence type="ECO:0000256" key="1">
    <source>
        <dbReference type="ARBA" id="ARBA00005395"/>
    </source>
</evidence>
<sequence length="152" mass="17663">MYIEIVSMKETHLDDVLRIEEDSFPDPWSLRSFCREIKENPYAHYFVALNSSKVIGYIGGWVIIDELHITNLAVDPLYRRKGIARKLLNRLVVRAKQEGSLRVTLEVRVSNSSAIALYKKYGFIPVGCRPKYYTNDHEDALIMWKEIIDEGE</sequence>
<evidence type="ECO:0000313" key="8">
    <source>
        <dbReference type="Proteomes" id="UP000665020"/>
    </source>
</evidence>
<reference evidence="7" key="1">
    <citation type="submission" date="2019-12" db="EMBL/GenBank/DDBJ databases">
        <authorList>
            <person name="zhang j."/>
            <person name="sun C.M."/>
        </authorList>
    </citation>
    <scope>NUCLEOTIDE SEQUENCE</scope>
    <source>
        <strain evidence="7">NS-1</strain>
    </source>
</reference>
<dbReference type="EMBL" id="CP046640">
    <property type="protein sequence ID" value="QTL99224.1"/>
    <property type="molecule type" value="Genomic_DNA"/>
</dbReference>
<dbReference type="NCBIfam" id="TIGR01575">
    <property type="entry name" value="rimI"/>
    <property type="match status" value="1"/>
</dbReference>
<proteinExistence type="inferred from homology"/>
<dbReference type="Pfam" id="PF00583">
    <property type="entry name" value="Acetyltransf_1"/>
    <property type="match status" value="1"/>
</dbReference>
<keyword evidence="2 5" id="KW-0963">Cytoplasm</keyword>
<dbReference type="GO" id="GO:0005737">
    <property type="term" value="C:cytoplasm"/>
    <property type="evidence" value="ECO:0007669"/>
    <property type="project" value="UniProtKB-SubCell"/>
</dbReference>
<feature type="domain" description="N-acetyltransferase" evidence="6">
    <location>
        <begin position="3"/>
        <end position="148"/>
    </location>
</feature>
<dbReference type="Proteomes" id="UP000665020">
    <property type="component" value="Chromosome"/>
</dbReference>
<keyword evidence="3" id="KW-0808">Transferase</keyword>
<dbReference type="PANTHER" id="PTHR43420:SF44">
    <property type="entry name" value="ACETYLTRANSFERASE YPEA"/>
    <property type="match status" value="1"/>
</dbReference>
<evidence type="ECO:0000256" key="4">
    <source>
        <dbReference type="ARBA" id="ARBA00023315"/>
    </source>
</evidence>
<comment type="function">
    <text evidence="5">Acetylates the N-terminal alanine of ribosomal protein bS18.</text>
</comment>
<protein>
    <recommendedName>
        <fullName evidence="5">[Ribosomal protein bS18]-alanine N-acetyltransferase</fullName>
        <ecNumber evidence="5">2.3.1.266</ecNumber>
    </recommendedName>
</protein>
<dbReference type="PROSITE" id="PS51186">
    <property type="entry name" value="GNAT"/>
    <property type="match status" value="1"/>
</dbReference>
<gene>
    <name evidence="7" type="primary">rimI</name>
    <name evidence="7" type="ORF">GM661_15295</name>
</gene>
<dbReference type="CDD" id="cd04301">
    <property type="entry name" value="NAT_SF"/>
    <property type="match status" value="1"/>
</dbReference>
<keyword evidence="7" id="KW-0689">Ribosomal protein</keyword>
<evidence type="ECO:0000256" key="5">
    <source>
        <dbReference type="RuleBase" id="RU363094"/>
    </source>
</evidence>
<dbReference type="InterPro" id="IPR016181">
    <property type="entry name" value="Acyl_CoA_acyltransferase"/>
</dbReference>
<dbReference type="InterPro" id="IPR050680">
    <property type="entry name" value="YpeA/RimI_acetyltransf"/>
</dbReference>
<dbReference type="PANTHER" id="PTHR43420">
    <property type="entry name" value="ACETYLTRANSFERASE"/>
    <property type="match status" value="1"/>
</dbReference>
<dbReference type="RefSeq" id="WP_230867615.1">
    <property type="nucleotide sequence ID" value="NZ_CP046640.1"/>
</dbReference>
<dbReference type="GO" id="GO:0005840">
    <property type="term" value="C:ribosome"/>
    <property type="evidence" value="ECO:0007669"/>
    <property type="project" value="UniProtKB-KW"/>
</dbReference>
<organism evidence="7 8">
    <name type="scientific">Iocasia fonsfrigidae</name>
    <dbReference type="NCBI Taxonomy" id="2682810"/>
    <lineage>
        <taxon>Bacteria</taxon>
        <taxon>Bacillati</taxon>
        <taxon>Bacillota</taxon>
        <taxon>Clostridia</taxon>
        <taxon>Halanaerobiales</taxon>
        <taxon>Halanaerobiaceae</taxon>
        <taxon>Iocasia</taxon>
    </lineage>
</organism>
<evidence type="ECO:0000256" key="3">
    <source>
        <dbReference type="ARBA" id="ARBA00022679"/>
    </source>
</evidence>
<evidence type="ECO:0000256" key="2">
    <source>
        <dbReference type="ARBA" id="ARBA00022490"/>
    </source>
</evidence>
<dbReference type="GO" id="GO:0008999">
    <property type="term" value="F:protein-N-terminal-alanine acetyltransferase activity"/>
    <property type="evidence" value="ECO:0007669"/>
    <property type="project" value="UniProtKB-EC"/>
</dbReference>
<dbReference type="SUPFAM" id="SSF55729">
    <property type="entry name" value="Acyl-CoA N-acyltransferases (Nat)"/>
    <property type="match status" value="1"/>
</dbReference>
<accession>A0A8A7KMC5</accession>
<dbReference type="InterPro" id="IPR006464">
    <property type="entry name" value="AcTrfase_RimI/Ard1"/>
</dbReference>
<dbReference type="EC" id="2.3.1.266" evidence="5"/>
<dbReference type="InterPro" id="IPR000182">
    <property type="entry name" value="GNAT_dom"/>
</dbReference>
<keyword evidence="8" id="KW-1185">Reference proteome</keyword>
<comment type="catalytic activity">
    <reaction evidence="5">
        <text>N-terminal L-alanyl-[ribosomal protein bS18] + acetyl-CoA = N-terminal N(alpha)-acetyl-L-alanyl-[ribosomal protein bS18] + CoA + H(+)</text>
        <dbReference type="Rhea" id="RHEA:43756"/>
        <dbReference type="Rhea" id="RHEA-COMP:10676"/>
        <dbReference type="Rhea" id="RHEA-COMP:10677"/>
        <dbReference type="ChEBI" id="CHEBI:15378"/>
        <dbReference type="ChEBI" id="CHEBI:57287"/>
        <dbReference type="ChEBI" id="CHEBI:57288"/>
        <dbReference type="ChEBI" id="CHEBI:64718"/>
        <dbReference type="ChEBI" id="CHEBI:83683"/>
        <dbReference type="EC" id="2.3.1.266"/>
    </reaction>
</comment>
<comment type="subcellular location">
    <subcellularLocation>
        <location evidence="5">Cytoplasm</location>
    </subcellularLocation>
</comment>
<dbReference type="Gene3D" id="3.40.630.30">
    <property type="match status" value="1"/>
</dbReference>
<comment type="similarity">
    <text evidence="1 5">Belongs to the acetyltransferase family. RimI subfamily.</text>
</comment>
<keyword evidence="4" id="KW-0012">Acyltransferase</keyword>